<evidence type="ECO:0000259" key="1">
    <source>
        <dbReference type="SMART" id="SM00760"/>
    </source>
</evidence>
<sequence length="150" mass="16849">MAFDSNLRPTIMIADVMQATVELTGFSADTLRSNKRNADLSEARQFLMYVARKNTGKSFPQLGRALNRDHTAIIYGVRKVERLVQKDSLFALVCEAIRERAEQIYYHRNGGMTKTETPFATIYGVSASAFPKTGIFKAIQQKIKQEAHCG</sequence>
<comment type="caution">
    <text evidence="2">The sequence shown here is derived from an EMBL/GenBank/DDBJ whole genome shotgun (WGS) entry which is preliminary data.</text>
</comment>
<dbReference type="InterPro" id="IPR018312">
    <property type="entry name" value="Chromosome_initiator_DnaA_CS"/>
</dbReference>
<dbReference type="RefSeq" id="WP_377377325.1">
    <property type="nucleotide sequence ID" value="NZ_JBHSSW010000008.1"/>
</dbReference>
<dbReference type="SMART" id="SM00760">
    <property type="entry name" value="Bac_DnaA_C"/>
    <property type="match status" value="1"/>
</dbReference>
<dbReference type="CDD" id="cd06571">
    <property type="entry name" value="Bac_DnaA_C"/>
    <property type="match status" value="1"/>
</dbReference>
<evidence type="ECO:0000313" key="3">
    <source>
        <dbReference type="Proteomes" id="UP001596303"/>
    </source>
</evidence>
<reference evidence="3" key="1">
    <citation type="journal article" date="2019" name="Int. J. Syst. Evol. Microbiol.">
        <title>The Global Catalogue of Microorganisms (GCM) 10K type strain sequencing project: providing services to taxonomists for standard genome sequencing and annotation.</title>
        <authorList>
            <consortium name="The Broad Institute Genomics Platform"/>
            <consortium name="The Broad Institute Genome Sequencing Center for Infectious Disease"/>
            <person name="Wu L."/>
            <person name="Ma J."/>
        </authorList>
    </citation>
    <scope>NUCLEOTIDE SEQUENCE [LARGE SCALE GENOMIC DNA]</scope>
    <source>
        <strain evidence="3">CGMCC-1.15741</strain>
    </source>
</reference>
<dbReference type="EMBL" id="JBHSSW010000008">
    <property type="protein sequence ID" value="MFC6197844.1"/>
    <property type="molecule type" value="Genomic_DNA"/>
</dbReference>
<dbReference type="Gene3D" id="1.10.1750.10">
    <property type="match status" value="1"/>
</dbReference>
<gene>
    <name evidence="2" type="ORF">ACFQDM_07130</name>
</gene>
<dbReference type="PROSITE" id="PS01008">
    <property type="entry name" value="DNAA"/>
    <property type="match status" value="1"/>
</dbReference>
<accession>A0ABW1S8T5</accession>
<dbReference type="PANTHER" id="PTHR30050">
    <property type="entry name" value="CHROMOSOMAL REPLICATION INITIATOR PROTEIN DNAA"/>
    <property type="match status" value="1"/>
</dbReference>
<evidence type="ECO:0000313" key="2">
    <source>
        <dbReference type="EMBL" id="MFC6197844.1"/>
    </source>
</evidence>
<dbReference type="InterPro" id="IPR013159">
    <property type="entry name" value="DnaA_C"/>
</dbReference>
<dbReference type="Proteomes" id="UP001596303">
    <property type="component" value="Unassembled WGS sequence"/>
</dbReference>
<dbReference type="InterPro" id="IPR010921">
    <property type="entry name" value="Trp_repressor/repl_initiator"/>
</dbReference>
<name>A0ABW1S8T5_9PROT</name>
<dbReference type="Pfam" id="PF08299">
    <property type="entry name" value="Bac_DnaA_C"/>
    <property type="match status" value="1"/>
</dbReference>
<dbReference type="SUPFAM" id="SSF48295">
    <property type="entry name" value="TrpR-like"/>
    <property type="match status" value="1"/>
</dbReference>
<feature type="domain" description="Chromosomal replication initiator DnaA C-terminal" evidence="1">
    <location>
        <begin position="12"/>
        <end position="80"/>
    </location>
</feature>
<organism evidence="2 3">
    <name type="scientific">Ponticaulis profundi</name>
    <dbReference type="NCBI Taxonomy" id="2665222"/>
    <lineage>
        <taxon>Bacteria</taxon>
        <taxon>Pseudomonadati</taxon>
        <taxon>Pseudomonadota</taxon>
        <taxon>Alphaproteobacteria</taxon>
        <taxon>Hyphomonadales</taxon>
        <taxon>Hyphomonadaceae</taxon>
        <taxon>Ponticaulis</taxon>
    </lineage>
</organism>
<proteinExistence type="predicted"/>
<dbReference type="PANTHER" id="PTHR30050:SF2">
    <property type="entry name" value="CHROMOSOMAL REPLICATION INITIATOR PROTEIN DNAA"/>
    <property type="match status" value="1"/>
</dbReference>
<keyword evidence="3" id="KW-1185">Reference proteome</keyword>
<protein>
    <submittedName>
        <fullName evidence="2">Helix-turn-helix domain-containing protein</fullName>
    </submittedName>
</protein>